<reference evidence="1 2" key="1">
    <citation type="submission" date="2018-11" db="EMBL/GenBank/DDBJ databases">
        <authorList>
            <consortium name="Pathogen Informatics"/>
        </authorList>
    </citation>
    <scope>NUCLEOTIDE SEQUENCE [LARGE SCALE GENOMIC DNA]</scope>
</reference>
<sequence length="92" mass="10539">MKECIYFLPEVIIDTPLSSIYPSYLTVTGDPGAVTLAAPPRIGRRRLNETNECTQYDLHLNDSTNVSLARRRKPSSTRQRITQVIVYYRHSL</sequence>
<proteinExistence type="predicted"/>
<dbReference type="Proteomes" id="UP000270094">
    <property type="component" value="Unassembled WGS sequence"/>
</dbReference>
<gene>
    <name evidence="1" type="ORF">SVUK_LOCUS15441</name>
</gene>
<dbReference type="EMBL" id="UYYB01108655">
    <property type="protein sequence ID" value="VDM80443.1"/>
    <property type="molecule type" value="Genomic_DNA"/>
</dbReference>
<protein>
    <submittedName>
        <fullName evidence="1">Uncharacterized protein</fullName>
    </submittedName>
</protein>
<evidence type="ECO:0000313" key="2">
    <source>
        <dbReference type="Proteomes" id="UP000270094"/>
    </source>
</evidence>
<name>A0A3P7JHX5_STRVU</name>
<organism evidence="1 2">
    <name type="scientific">Strongylus vulgaris</name>
    <name type="common">Blood worm</name>
    <dbReference type="NCBI Taxonomy" id="40348"/>
    <lineage>
        <taxon>Eukaryota</taxon>
        <taxon>Metazoa</taxon>
        <taxon>Ecdysozoa</taxon>
        <taxon>Nematoda</taxon>
        <taxon>Chromadorea</taxon>
        <taxon>Rhabditida</taxon>
        <taxon>Rhabditina</taxon>
        <taxon>Rhabditomorpha</taxon>
        <taxon>Strongyloidea</taxon>
        <taxon>Strongylidae</taxon>
        <taxon>Strongylus</taxon>
    </lineage>
</organism>
<dbReference type="AlphaFoldDB" id="A0A3P7JHX5"/>
<evidence type="ECO:0000313" key="1">
    <source>
        <dbReference type="EMBL" id="VDM80443.1"/>
    </source>
</evidence>
<accession>A0A3P7JHX5</accession>
<keyword evidence="2" id="KW-1185">Reference proteome</keyword>